<sequence>MRVKVSYLSILRDATGVKEEEIQLEEGSTVEDLIGFLIEKYGEKVRRLLTDSEIEQGIMITLDGVLLSKADMKNPISDGSEVLIGLPPFGG</sequence>
<comment type="caution">
    <text evidence="1">The sequence shown here is derived from an EMBL/GenBank/DDBJ whole genome shotgun (WGS) entry which is preliminary data.</text>
</comment>
<dbReference type="SUPFAM" id="SSF54285">
    <property type="entry name" value="MoaD/ThiS"/>
    <property type="match status" value="1"/>
</dbReference>
<accession>A0A3S3VDQ8</accession>
<dbReference type="Pfam" id="PF02597">
    <property type="entry name" value="ThiS"/>
    <property type="match status" value="1"/>
</dbReference>
<evidence type="ECO:0008006" key="3">
    <source>
        <dbReference type="Google" id="ProtNLM"/>
    </source>
</evidence>
<dbReference type="InterPro" id="IPR016155">
    <property type="entry name" value="Mopterin_synth/thiamin_S_b"/>
</dbReference>
<dbReference type="NCBIfam" id="TIGR01687">
    <property type="entry name" value="moaD_arch"/>
    <property type="match status" value="1"/>
</dbReference>
<gene>
    <name evidence="1" type="ORF">Metus_0320</name>
</gene>
<dbReference type="AlphaFoldDB" id="A0A3S3VDQ8"/>
<organism evidence="1 2">
    <name type="scientific">Methanosuratincola subterraneus</name>
    <dbReference type="NCBI Taxonomy" id="2593994"/>
    <lineage>
        <taxon>Archaea</taxon>
        <taxon>Thermoproteota</taxon>
        <taxon>Methanosuratincolia</taxon>
        <taxon>Candidatus Methanomethylicales</taxon>
        <taxon>Candidatus Methanomethylicaceae</taxon>
        <taxon>Candidatus Methanosuratincola (ex Vanwonterghem et al. 2016)</taxon>
    </lineage>
</organism>
<dbReference type="Gene3D" id="3.10.20.30">
    <property type="match status" value="1"/>
</dbReference>
<name>A0A3S3VDQ8_METS7</name>
<evidence type="ECO:0000313" key="1">
    <source>
        <dbReference type="EMBL" id="RWX74295.1"/>
    </source>
</evidence>
<dbReference type="InterPro" id="IPR003749">
    <property type="entry name" value="ThiS/MoaD-like"/>
</dbReference>
<protein>
    <recommendedName>
        <fullName evidence="3">MoaD/ThiS family protein</fullName>
    </recommendedName>
</protein>
<evidence type="ECO:0000313" key="2">
    <source>
        <dbReference type="Proteomes" id="UP000288215"/>
    </source>
</evidence>
<reference evidence="1 2" key="1">
    <citation type="submission" date="2018-12" db="EMBL/GenBank/DDBJ databases">
        <title>The complete genome of the methanogenic archaea of the candidate phylum Verstraetearchaeota, obtained from the metagenome of underground thermal water.</title>
        <authorList>
            <person name="Kadnikov V.V."/>
            <person name="Mardanov A.V."/>
            <person name="Beletsky A.V."/>
            <person name="Karnachuk O.V."/>
            <person name="Ravin N.V."/>
        </authorList>
    </citation>
    <scope>NUCLEOTIDE SEQUENCE [LARGE SCALE GENOMIC DNA]</scope>
    <source>
        <strain evidence="1">Ch88</strain>
    </source>
</reference>
<dbReference type="InterPro" id="IPR012675">
    <property type="entry name" value="Beta-grasp_dom_sf"/>
</dbReference>
<dbReference type="CDD" id="cd17040">
    <property type="entry name" value="Ubl_MoaD_like"/>
    <property type="match status" value="1"/>
</dbReference>
<dbReference type="InterPro" id="IPR010038">
    <property type="entry name" value="MoaD_arc-typ"/>
</dbReference>
<dbReference type="EMBL" id="RXGA01000001">
    <property type="protein sequence ID" value="RWX74295.1"/>
    <property type="molecule type" value="Genomic_DNA"/>
</dbReference>
<dbReference type="Proteomes" id="UP000288215">
    <property type="component" value="Unassembled WGS sequence"/>
</dbReference>
<proteinExistence type="predicted"/>